<evidence type="ECO:0000313" key="5">
    <source>
        <dbReference type="Proteomes" id="UP000464178"/>
    </source>
</evidence>
<dbReference type="Gene3D" id="3.80.10.10">
    <property type="entry name" value="Ribonuclease Inhibitor"/>
    <property type="match status" value="2"/>
</dbReference>
<organism evidence="4 5">
    <name type="scientific">Gemmata massiliana</name>
    <dbReference type="NCBI Taxonomy" id="1210884"/>
    <lineage>
        <taxon>Bacteria</taxon>
        <taxon>Pseudomonadati</taxon>
        <taxon>Planctomycetota</taxon>
        <taxon>Planctomycetia</taxon>
        <taxon>Gemmatales</taxon>
        <taxon>Gemmataceae</taxon>
        <taxon>Gemmata</taxon>
    </lineage>
</organism>
<name>A0A6P2CUH3_9BACT</name>
<evidence type="ECO:0000313" key="4">
    <source>
        <dbReference type="EMBL" id="VTR90752.1"/>
    </source>
</evidence>
<dbReference type="GO" id="GO:0031267">
    <property type="term" value="F:small GTPase binding"/>
    <property type="evidence" value="ECO:0007669"/>
    <property type="project" value="TreeGrafter"/>
</dbReference>
<sequence>MSITDDLLDHIRMAPEDDAARLAIANALEGRGDPYGEYIRLQVGLASNPEADDRAAMIDRVTELHRAHAAAWTAHLTPWFLNWSFARGFVDRVVLDAAVAPHVPAGLLDRTPVREVVVVNGAGRLGELATAPILSRFNSLDFGPPAFAAGTAELSDDDVIPFFERLPVGIRPSRLNLAENPVGAAGVTAVARSPLAAGLTDLGLDFTAADVDAIAVTLGGRFPRLRRLGLVGTSLADADAARLPDAAGTRLERLDLGSSGLPADALDRLLALPASASLRDLDLNYLELTDRTFDLLARLAPSLRALHMCGCNLAGVRLRRLAAAGVLGRLLVLDLSGNRLTDADGPTLIAAVAAGPLRKLVFTGNDLSAAALADLCRALPDTLRYIDLSSTPLSAVLSAAAGCGRRLAAVVANQCGLTDDDVIQFVAARPGTALRFVSAIYNQLTSTGVAAVLDTPAGRAIECIDLSGNPIRIGLAAALGATGVRLTELNLSKTRVGTDEVLALLEHPALHSLQTLDVRDTAADIRAVQAAVAVRGTNLAAGSAVPFIAALRGDVTGPVGQFNTRSASSLT</sequence>
<accession>A0A6P2CUH3</accession>
<dbReference type="GO" id="GO:0005096">
    <property type="term" value="F:GTPase activator activity"/>
    <property type="evidence" value="ECO:0007669"/>
    <property type="project" value="UniProtKB-KW"/>
</dbReference>
<keyword evidence="3" id="KW-0677">Repeat</keyword>
<dbReference type="InterPro" id="IPR032675">
    <property type="entry name" value="LRR_dom_sf"/>
</dbReference>
<dbReference type="GO" id="GO:0006913">
    <property type="term" value="P:nucleocytoplasmic transport"/>
    <property type="evidence" value="ECO:0007669"/>
    <property type="project" value="TreeGrafter"/>
</dbReference>
<dbReference type="EMBL" id="LR593886">
    <property type="protein sequence ID" value="VTR90752.1"/>
    <property type="molecule type" value="Genomic_DNA"/>
</dbReference>
<dbReference type="AlphaFoldDB" id="A0A6P2CUH3"/>
<dbReference type="InterPro" id="IPR014338">
    <property type="entry name" value="CHP02996_rpt-companion-dom"/>
</dbReference>
<dbReference type="SUPFAM" id="SSF52047">
    <property type="entry name" value="RNI-like"/>
    <property type="match status" value="1"/>
</dbReference>
<keyword evidence="2" id="KW-0433">Leucine-rich repeat</keyword>
<evidence type="ECO:0000256" key="1">
    <source>
        <dbReference type="ARBA" id="ARBA00022468"/>
    </source>
</evidence>
<dbReference type="InterPro" id="IPR027038">
    <property type="entry name" value="RanGap"/>
</dbReference>
<dbReference type="PANTHER" id="PTHR24113">
    <property type="entry name" value="RAN GTPASE-ACTIVATING PROTEIN 1"/>
    <property type="match status" value="1"/>
</dbReference>
<evidence type="ECO:0000256" key="2">
    <source>
        <dbReference type="ARBA" id="ARBA00022614"/>
    </source>
</evidence>
<dbReference type="RefSeq" id="WP_162665845.1">
    <property type="nucleotide sequence ID" value="NZ_LR593886.1"/>
</dbReference>
<dbReference type="GO" id="GO:0005829">
    <property type="term" value="C:cytosol"/>
    <property type="evidence" value="ECO:0007669"/>
    <property type="project" value="TreeGrafter"/>
</dbReference>
<gene>
    <name evidence="4" type="ORF">SOIL9_69620</name>
</gene>
<proteinExistence type="predicted"/>
<protein>
    <submittedName>
        <fullName evidence="4">Uncharacterized protein</fullName>
    </submittedName>
</protein>
<dbReference type="Proteomes" id="UP000464178">
    <property type="component" value="Chromosome"/>
</dbReference>
<dbReference type="PANTHER" id="PTHR24113:SF12">
    <property type="entry name" value="RAN GTPASE-ACTIVATING PROTEIN 1"/>
    <property type="match status" value="1"/>
</dbReference>
<reference evidence="4 5" key="1">
    <citation type="submission" date="2019-05" db="EMBL/GenBank/DDBJ databases">
        <authorList>
            <consortium name="Science for Life Laboratories"/>
        </authorList>
    </citation>
    <scope>NUCLEOTIDE SEQUENCE [LARGE SCALE GENOMIC DNA]</scope>
    <source>
        <strain evidence="4">Soil9</strain>
    </source>
</reference>
<keyword evidence="1" id="KW-0343">GTPase activation</keyword>
<dbReference type="NCBIfam" id="TIGR02996">
    <property type="entry name" value="rpt_mate_G_obs"/>
    <property type="match status" value="1"/>
</dbReference>
<dbReference type="KEGG" id="gms:SOIL9_69620"/>
<keyword evidence="5" id="KW-1185">Reference proteome</keyword>
<evidence type="ECO:0000256" key="3">
    <source>
        <dbReference type="ARBA" id="ARBA00022737"/>
    </source>
</evidence>
<dbReference type="GO" id="GO:0048471">
    <property type="term" value="C:perinuclear region of cytoplasm"/>
    <property type="evidence" value="ECO:0007669"/>
    <property type="project" value="TreeGrafter"/>
</dbReference>